<dbReference type="AlphaFoldDB" id="A0A3N2PMG5"/>
<reference evidence="1 2" key="1">
    <citation type="journal article" date="2018" name="Mol. Ecol.">
        <title>The obligate alkalophilic soda-lake fungus Sodiomyces alkalinus has shifted to a protein diet.</title>
        <authorList>
            <person name="Grum-Grzhimaylo A.A."/>
            <person name="Falkoski D.L."/>
            <person name="van den Heuvel J."/>
            <person name="Valero-Jimenez C.A."/>
            <person name="Min B."/>
            <person name="Choi I.G."/>
            <person name="Lipzen A."/>
            <person name="Daum C.G."/>
            <person name="Aanen D.K."/>
            <person name="Tsang A."/>
            <person name="Henrissat B."/>
            <person name="Bilanenko E.N."/>
            <person name="de Vries R.P."/>
            <person name="van Kan J.A.L."/>
            <person name="Grigoriev I.V."/>
            <person name="Debets A.J.M."/>
        </authorList>
    </citation>
    <scope>NUCLEOTIDE SEQUENCE [LARGE SCALE GENOMIC DNA]</scope>
    <source>
        <strain evidence="1 2">F11</strain>
    </source>
</reference>
<sequence>MSWNHNGALFKISPARPRLVAHSSLTLSLWQSVKSCTSTLQLSRFAESPSCTSHSLCPESRFIHMPFWALINQGLPGVNVTNPGAHDLFAFDSLVRLAGRPVKLPH</sequence>
<keyword evidence="2" id="KW-1185">Reference proteome</keyword>
<dbReference type="GeneID" id="39583890"/>
<accession>A0A3N2PMG5</accession>
<dbReference type="EMBL" id="ML119060">
    <property type="protein sequence ID" value="ROT35703.1"/>
    <property type="molecule type" value="Genomic_DNA"/>
</dbReference>
<protein>
    <submittedName>
        <fullName evidence="1">Uncharacterized protein</fullName>
    </submittedName>
</protein>
<dbReference type="Proteomes" id="UP000272025">
    <property type="component" value="Unassembled WGS sequence"/>
</dbReference>
<proteinExistence type="predicted"/>
<gene>
    <name evidence="1" type="ORF">SODALDRAFT_49230</name>
</gene>
<evidence type="ECO:0000313" key="2">
    <source>
        <dbReference type="Proteomes" id="UP000272025"/>
    </source>
</evidence>
<dbReference type="RefSeq" id="XP_028463509.1">
    <property type="nucleotide sequence ID" value="XM_028615413.1"/>
</dbReference>
<evidence type="ECO:0000313" key="1">
    <source>
        <dbReference type="EMBL" id="ROT35703.1"/>
    </source>
</evidence>
<name>A0A3N2PMG5_SODAK</name>
<organism evidence="1 2">
    <name type="scientific">Sodiomyces alkalinus (strain CBS 110278 / VKM F-3762 / F11)</name>
    <name type="common">Alkaliphilic filamentous fungus</name>
    <dbReference type="NCBI Taxonomy" id="1314773"/>
    <lineage>
        <taxon>Eukaryota</taxon>
        <taxon>Fungi</taxon>
        <taxon>Dikarya</taxon>
        <taxon>Ascomycota</taxon>
        <taxon>Pezizomycotina</taxon>
        <taxon>Sordariomycetes</taxon>
        <taxon>Hypocreomycetidae</taxon>
        <taxon>Glomerellales</taxon>
        <taxon>Plectosphaerellaceae</taxon>
        <taxon>Sodiomyces</taxon>
    </lineage>
</organism>